<keyword evidence="1" id="KW-0472">Membrane</keyword>
<keyword evidence="1" id="KW-0812">Transmembrane</keyword>
<accession>D3L9A7</accession>
<evidence type="ECO:0000313" key="2">
    <source>
        <dbReference type="EMBL" id="EFD88517.1"/>
    </source>
</evidence>
<organism evidence="2 3">
    <name type="scientific">Oenococcus oeni AWRIB429</name>
    <dbReference type="NCBI Taxonomy" id="655225"/>
    <lineage>
        <taxon>Bacteria</taxon>
        <taxon>Bacillati</taxon>
        <taxon>Bacillota</taxon>
        <taxon>Bacilli</taxon>
        <taxon>Lactobacillales</taxon>
        <taxon>Lactobacillaceae</taxon>
        <taxon>Oenococcus</taxon>
    </lineage>
</organism>
<dbReference type="AlphaFoldDB" id="D3L9A7"/>
<name>D3L9A7_OENOE</name>
<keyword evidence="1" id="KW-1133">Transmembrane helix</keyword>
<protein>
    <submittedName>
        <fullName evidence="2">Uncharacterized protein</fullName>
    </submittedName>
</protein>
<dbReference type="Proteomes" id="UP000003075">
    <property type="component" value="Unassembled WGS sequence"/>
</dbReference>
<dbReference type="EMBL" id="ACSE01000016">
    <property type="protein sequence ID" value="EFD88517.1"/>
    <property type="molecule type" value="Genomic_DNA"/>
</dbReference>
<comment type="caution">
    <text evidence="2">The sequence shown here is derived from an EMBL/GenBank/DDBJ whole genome shotgun (WGS) entry which is preliminary data.</text>
</comment>
<dbReference type="PATRIC" id="fig|203123.7.peg.974"/>
<evidence type="ECO:0000256" key="1">
    <source>
        <dbReference type="SAM" id="Phobius"/>
    </source>
</evidence>
<evidence type="ECO:0000313" key="3">
    <source>
        <dbReference type="Proteomes" id="UP000003075"/>
    </source>
</evidence>
<gene>
    <name evidence="2" type="ORF">AWRIB429_0937</name>
</gene>
<reference evidence="2 3" key="1">
    <citation type="journal article" date="2010" name="Appl. Microbiol. Biotechnol.">
        <title>Genotypic diversity in Oenococcus oeni by high-density microarray comparative genome hybridization and whole genome sequencing.</title>
        <authorList>
            <person name="Borneman A.R."/>
            <person name="Bartowsky E.J."/>
            <person name="McCarthy J."/>
            <person name="Chambers P.J."/>
        </authorList>
    </citation>
    <scope>NUCLEOTIDE SEQUENCE [LARGE SCALE GENOMIC DNA]</scope>
    <source>
        <strain evidence="2 3">AWRIB429</strain>
    </source>
</reference>
<sequence length="115" mass="12682">MRDLTAKVFLLIKMNLKIIFIFGGISFLAISFFIMSSIKRTDKEENILFSSATSLKNDSNLSVSSSDNLSSKDEKVDFYVDVKGAVAQEKVVKVKSGEIIISAINKSGEQNPMPI</sequence>
<feature type="transmembrane region" description="Helical" evidence="1">
    <location>
        <begin position="18"/>
        <end position="38"/>
    </location>
</feature>
<proteinExistence type="predicted"/>